<dbReference type="AlphaFoldDB" id="A0A428RV32"/>
<evidence type="ECO:0000313" key="1">
    <source>
        <dbReference type="EMBL" id="RSL81341.1"/>
    </source>
</evidence>
<dbReference type="Proteomes" id="UP000287144">
    <property type="component" value="Unassembled WGS sequence"/>
</dbReference>
<reference evidence="1 2" key="1">
    <citation type="submission" date="2017-06" db="EMBL/GenBank/DDBJ databases">
        <title>Comparative genomic analysis of Ambrosia Fusariam Clade fungi.</title>
        <authorList>
            <person name="Stajich J.E."/>
            <person name="Carrillo J."/>
            <person name="Kijimoto T."/>
            <person name="Eskalen A."/>
            <person name="O'Donnell K."/>
            <person name="Kasson M."/>
        </authorList>
    </citation>
    <scope>NUCLEOTIDE SEQUENCE [LARGE SCALE GENOMIC DNA]</scope>
    <source>
        <strain evidence="1 2">NRRL62579</strain>
    </source>
</reference>
<gene>
    <name evidence="1" type="ORF">CEP52_017220</name>
</gene>
<dbReference type="EMBL" id="NKCK01000471">
    <property type="protein sequence ID" value="RSL81341.1"/>
    <property type="molecule type" value="Genomic_DNA"/>
</dbReference>
<name>A0A428RV32_9HYPO</name>
<proteinExistence type="predicted"/>
<comment type="caution">
    <text evidence="1">The sequence shown here is derived from an EMBL/GenBank/DDBJ whole genome shotgun (WGS) entry which is preliminary data.</text>
</comment>
<keyword evidence="2" id="KW-1185">Reference proteome</keyword>
<sequence length="109" mass="12405">MVVRPAIVGRDIIPVGDPPELIDTPQSLKPFTFEDTPRLQKTAICGDSSIKVVQVRDCEPYCLPMTKESNPIFFFSFFLFWLTGRWGLKLLRNTSFLARRRSTPVTSQA</sequence>
<protein>
    <submittedName>
        <fullName evidence="1">Uncharacterized protein</fullName>
    </submittedName>
</protein>
<accession>A0A428RV32</accession>
<organism evidence="1 2">
    <name type="scientific">Fusarium oligoseptatum</name>
    <dbReference type="NCBI Taxonomy" id="2604345"/>
    <lineage>
        <taxon>Eukaryota</taxon>
        <taxon>Fungi</taxon>
        <taxon>Dikarya</taxon>
        <taxon>Ascomycota</taxon>
        <taxon>Pezizomycotina</taxon>
        <taxon>Sordariomycetes</taxon>
        <taxon>Hypocreomycetidae</taxon>
        <taxon>Hypocreales</taxon>
        <taxon>Nectriaceae</taxon>
        <taxon>Fusarium</taxon>
        <taxon>Fusarium solani species complex</taxon>
    </lineage>
</organism>
<evidence type="ECO:0000313" key="2">
    <source>
        <dbReference type="Proteomes" id="UP000287144"/>
    </source>
</evidence>